<organism evidence="15 16">
    <name type="scientific">Clostridium butyricum</name>
    <dbReference type="NCBI Taxonomy" id="1492"/>
    <lineage>
        <taxon>Bacteria</taxon>
        <taxon>Bacillati</taxon>
        <taxon>Bacillota</taxon>
        <taxon>Clostridia</taxon>
        <taxon>Eubacteriales</taxon>
        <taxon>Clostridiaceae</taxon>
        <taxon>Clostridium</taxon>
    </lineage>
</organism>
<dbReference type="Pfam" id="PF00072">
    <property type="entry name" value="Response_reg"/>
    <property type="match status" value="1"/>
</dbReference>
<dbReference type="InterPro" id="IPR001789">
    <property type="entry name" value="Sig_transdc_resp-reg_receiver"/>
</dbReference>
<comment type="subcellular location">
    <subcellularLocation>
        <location evidence="1">Cytoplasm</location>
    </subcellularLocation>
</comment>
<dbReference type="PANTHER" id="PTHR42713">
    <property type="entry name" value="HISTIDINE KINASE-RELATED"/>
    <property type="match status" value="1"/>
</dbReference>
<dbReference type="SMART" id="SM00342">
    <property type="entry name" value="HTH_ARAC"/>
    <property type="match status" value="1"/>
</dbReference>
<dbReference type="SMART" id="SM00448">
    <property type="entry name" value="REC"/>
    <property type="match status" value="1"/>
</dbReference>
<dbReference type="GO" id="GO:0005737">
    <property type="term" value="C:cytoplasm"/>
    <property type="evidence" value="ECO:0007669"/>
    <property type="project" value="UniProtKB-SubCell"/>
</dbReference>
<keyword evidence="3" id="KW-0963">Cytoplasm</keyword>
<dbReference type="RefSeq" id="WP_027636512.1">
    <property type="nucleotide sequence ID" value="NZ_BKBC01000034.1"/>
</dbReference>
<evidence type="ECO:0000313" key="18">
    <source>
        <dbReference type="Proteomes" id="UP000474042"/>
    </source>
</evidence>
<dbReference type="PRINTS" id="PR00032">
    <property type="entry name" value="HTHARAC"/>
</dbReference>
<dbReference type="CDD" id="cd17536">
    <property type="entry name" value="REC_YesN-like"/>
    <property type="match status" value="1"/>
</dbReference>
<name>A0A2S7F9X9_CLOBU</name>
<proteinExistence type="predicted"/>
<dbReference type="EMBL" id="WOFV02000007">
    <property type="protein sequence ID" value="NAS17068.1"/>
    <property type="molecule type" value="Genomic_DNA"/>
</dbReference>
<dbReference type="InterPro" id="IPR051552">
    <property type="entry name" value="HptR"/>
</dbReference>
<dbReference type="SUPFAM" id="SSF46689">
    <property type="entry name" value="Homeodomain-like"/>
    <property type="match status" value="2"/>
</dbReference>
<evidence type="ECO:0000313" key="14">
    <source>
        <dbReference type="EMBL" id="NAS17068.1"/>
    </source>
</evidence>
<evidence type="ECO:0000256" key="9">
    <source>
        <dbReference type="ARBA" id="ARBA00024867"/>
    </source>
</evidence>
<dbReference type="InterPro" id="IPR018062">
    <property type="entry name" value="HTH_AraC-typ_CS"/>
</dbReference>
<dbReference type="InterPro" id="IPR020449">
    <property type="entry name" value="Tscrpt_reg_AraC-type_HTH"/>
</dbReference>
<comment type="function">
    <text evidence="9">May play the central regulatory role in sporulation. It may be an element of the effector pathway responsible for the activation of sporulation genes in response to nutritional stress. Spo0A may act in concert with spo0H (a sigma factor) to control the expression of some genes that are critical to the sporulation process.</text>
</comment>
<evidence type="ECO:0000256" key="10">
    <source>
        <dbReference type="PROSITE-ProRule" id="PRU00169"/>
    </source>
</evidence>
<dbReference type="PROSITE" id="PS01124">
    <property type="entry name" value="HTH_ARAC_FAMILY_2"/>
    <property type="match status" value="1"/>
</dbReference>
<dbReference type="GO" id="GO:0000160">
    <property type="term" value="P:phosphorelay signal transduction system"/>
    <property type="evidence" value="ECO:0007669"/>
    <property type="project" value="UniProtKB-KW"/>
</dbReference>
<dbReference type="EMBL" id="LRDH01000110">
    <property type="protein sequence ID" value="PPV14257.1"/>
    <property type="molecule type" value="Genomic_DNA"/>
</dbReference>
<keyword evidence="7 13" id="KW-0238">DNA-binding</keyword>
<evidence type="ECO:0000313" key="16">
    <source>
        <dbReference type="Proteomes" id="UP000238081"/>
    </source>
</evidence>
<reference evidence="15 16" key="1">
    <citation type="submission" date="2016-01" db="EMBL/GenBank/DDBJ databases">
        <title>Characterization of the Clostridium difficile lineages that are prevalent in Hong Kong and China.</title>
        <authorList>
            <person name="Kwok J.S.-L."/>
            <person name="Lam W.-Y."/>
            <person name="Ip M."/>
            <person name="Chan T.-F."/>
            <person name="Hawkey P.M."/>
            <person name="Tsui S.K.-W."/>
        </authorList>
    </citation>
    <scope>NUCLEOTIDE SEQUENCE [LARGE SCALE GENOMIC DNA]</scope>
    <source>
        <strain evidence="15 16">300064</strain>
    </source>
</reference>
<keyword evidence="4 10" id="KW-0597">Phosphoprotein</keyword>
<keyword evidence="6" id="KW-0805">Transcription regulation</keyword>
<dbReference type="OrthoDB" id="324626at2"/>
<sequence length="508" mass="59888">MIKILIVDDEGIERRGIKFLLKQIKVDFHICEAANGMDALEYLKTQDIDILFTDIKMPFMDGMDLIKEVKNNDIKCKIVIFSGYEEFEYAKFATKMGVINYILKPVDPDEFKSTIIRILNEIKDEKVKEEKNIRNMSFLREHILYSLVNGTSPKELENKFNDVIDLSFIKEYRRMILIEFAEDFFGVKEYDIEKIIKDNTNIEFKYLNLNQRQSLLFINNIGLEYRDIKEAAYSIYNTIRMNCMSECFVSAGKKIEKAEDILGAYGRIELLIEKRFYNNSDEHIFIDDEFNEKVISSKNDTDIILKKIKQDMSIKDTESLKENFKKLCDLYENDNDISNMYVKFIFSNVLKDLYENLNEVSEKGFKEDINKIYKSSDFASVVRIINEYIVRFEESISDNPLLVHKEIETIKKYIYENYDKDIGVEVLAAQVCFAPSYLSYIFKKETGQNLSKFIKSYRMIKAKEMLETTYEKIVNVSYAVGYRNVSYFCQSFREYFGVSPQKFRNEGE</sequence>
<protein>
    <recommendedName>
        <fullName evidence="2">Stage 0 sporulation protein A homolog</fullName>
    </recommendedName>
</protein>
<dbReference type="GO" id="GO:0043565">
    <property type="term" value="F:sequence-specific DNA binding"/>
    <property type="evidence" value="ECO:0007669"/>
    <property type="project" value="InterPro"/>
</dbReference>
<comment type="caution">
    <text evidence="15">The sequence shown here is derived from an EMBL/GenBank/DDBJ whole genome shotgun (WGS) entry which is preliminary data.</text>
</comment>
<dbReference type="Proteomes" id="UP000474042">
    <property type="component" value="Unassembled WGS sequence"/>
</dbReference>
<keyword evidence="8" id="KW-0804">Transcription</keyword>
<dbReference type="Proteomes" id="UP000238081">
    <property type="component" value="Unassembled WGS sequence"/>
</dbReference>
<dbReference type="Gene3D" id="3.40.50.2300">
    <property type="match status" value="1"/>
</dbReference>
<evidence type="ECO:0000259" key="12">
    <source>
        <dbReference type="PROSITE" id="PS50110"/>
    </source>
</evidence>
<evidence type="ECO:0000256" key="2">
    <source>
        <dbReference type="ARBA" id="ARBA00018672"/>
    </source>
</evidence>
<evidence type="ECO:0000256" key="3">
    <source>
        <dbReference type="ARBA" id="ARBA00022490"/>
    </source>
</evidence>
<feature type="domain" description="HTH araC/xylS-type" evidence="11">
    <location>
        <begin position="408"/>
        <end position="506"/>
    </location>
</feature>
<dbReference type="PANTHER" id="PTHR42713:SF3">
    <property type="entry name" value="TRANSCRIPTIONAL REGULATORY PROTEIN HPTR"/>
    <property type="match status" value="1"/>
</dbReference>
<dbReference type="EMBL" id="BKBC01000034">
    <property type="protein sequence ID" value="GEQ21851.1"/>
    <property type="molecule type" value="Genomic_DNA"/>
</dbReference>
<feature type="domain" description="Response regulatory" evidence="12">
    <location>
        <begin position="3"/>
        <end position="119"/>
    </location>
</feature>
<evidence type="ECO:0000256" key="4">
    <source>
        <dbReference type="ARBA" id="ARBA00022553"/>
    </source>
</evidence>
<reference evidence="14 18" key="3">
    <citation type="submission" date="2020-01" db="EMBL/GenBank/DDBJ databases">
        <title>Genome sequence of a 1,3-propanediol producer, Clostridium butyricum S3.</title>
        <authorList>
            <person name="Zhou J."/>
        </authorList>
    </citation>
    <scope>NUCLEOTIDE SEQUENCE [LARGE SCALE GENOMIC DNA]</scope>
    <source>
        <strain evidence="14 18">S3</strain>
    </source>
</reference>
<dbReference type="InterPro" id="IPR011006">
    <property type="entry name" value="CheY-like_superfamily"/>
</dbReference>
<dbReference type="GO" id="GO:0003700">
    <property type="term" value="F:DNA-binding transcription factor activity"/>
    <property type="evidence" value="ECO:0007669"/>
    <property type="project" value="InterPro"/>
</dbReference>
<dbReference type="KEGG" id="cbut:ATN24_08540"/>
<dbReference type="SUPFAM" id="SSF52172">
    <property type="entry name" value="CheY-like"/>
    <property type="match status" value="1"/>
</dbReference>
<dbReference type="PROSITE" id="PS50110">
    <property type="entry name" value="RESPONSE_REGULATORY"/>
    <property type="match status" value="1"/>
</dbReference>
<dbReference type="Pfam" id="PF12833">
    <property type="entry name" value="HTH_18"/>
    <property type="match status" value="1"/>
</dbReference>
<accession>A0A2S7F9X9</accession>
<keyword evidence="5" id="KW-0902">Two-component regulatory system</keyword>
<dbReference type="Proteomes" id="UP000321089">
    <property type="component" value="Unassembled WGS sequence"/>
</dbReference>
<dbReference type="PROSITE" id="PS00041">
    <property type="entry name" value="HTH_ARAC_FAMILY_1"/>
    <property type="match status" value="1"/>
</dbReference>
<dbReference type="Gene3D" id="1.10.10.60">
    <property type="entry name" value="Homeodomain-like"/>
    <property type="match status" value="2"/>
</dbReference>
<reference evidence="13 17" key="2">
    <citation type="submission" date="2019-07" db="EMBL/GenBank/DDBJ databases">
        <title>Whole genome shotgun sequence of Clostridium butyricum NBRC 3858.</title>
        <authorList>
            <person name="Hosoyama A."/>
            <person name="Uohara A."/>
            <person name="Ohji S."/>
            <person name="Ichikawa N."/>
        </authorList>
    </citation>
    <scope>NUCLEOTIDE SEQUENCE [LARGE SCALE GENOMIC DNA]</scope>
    <source>
        <strain evidence="13 17">NBRC 3858</strain>
    </source>
</reference>
<dbReference type="InterPro" id="IPR018060">
    <property type="entry name" value="HTH_AraC"/>
</dbReference>
<evidence type="ECO:0000313" key="17">
    <source>
        <dbReference type="Proteomes" id="UP000321089"/>
    </source>
</evidence>
<evidence type="ECO:0000313" key="13">
    <source>
        <dbReference type="EMBL" id="GEQ21851.1"/>
    </source>
</evidence>
<evidence type="ECO:0000313" key="15">
    <source>
        <dbReference type="EMBL" id="PPV14257.1"/>
    </source>
</evidence>
<evidence type="ECO:0000256" key="1">
    <source>
        <dbReference type="ARBA" id="ARBA00004496"/>
    </source>
</evidence>
<feature type="modified residue" description="4-aspartylphosphate" evidence="10">
    <location>
        <position position="54"/>
    </location>
</feature>
<evidence type="ECO:0000256" key="7">
    <source>
        <dbReference type="ARBA" id="ARBA00023125"/>
    </source>
</evidence>
<evidence type="ECO:0000259" key="11">
    <source>
        <dbReference type="PROSITE" id="PS01124"/>
    </source>
</evidence>
<gene>
    <name evidence="15" type="ORF">AWN73_14320</name>
    <name evidence="13" type="ORF">CBU02nite_23570</name>
    <name evidence="14" type="ORF">GND98_004080</name>
</gene>
<evidence type="ECO:0000256" key="6">
    <source>
        <dbReference type="ARBA" id="ARBA00023015"/>
    </source>
</evidence>
<dbReference type="InterPro" id="IPR009057">
    <property type="entry name" value="Homeodomain-like_sf"/>
</dbReference>
<dbReference type="AlphaFoldDB" id="A0A2S7F9X9"/>
<evidence type="ECO:0000256" key="8">
    <source>
        <dbReference type="ARBA" id="ARBA00023163"/>
    </source>
</evidence>
<evidence type="ECO:0000256" key="5">
    <source>
        <dbReference type="ARBA" id="ARBA00023012"/>
    </source>
</evidence>